<keyword evidence="1" id="KW-0472">Membrane</keyword>
<dbReference type="Proteomes" id="UP000694925">
    <property type="component" value="Unplaced"/>
</dbReference>
<keyword evidence="1" id="KW-0812">Transmembrane</keyword>
<evidence type="ECO:0000313" key="3">
    <source>
        <dbReference type="Proteomes" id="UP000694925"/>
    </source>
</evidence>
<evidence type="ECO:0000313" key="4">
    <source>
        <dbReference type="RefSeq" id="XP_017886032.1"/>
    </source>
</evidence>
<feature type="chain" id="PRO_5042557852" evidence="2">
    <location>
        <begin position="20"/>
        <end position="257"/>
    </location>
</feature>
<protein>
    <submittedName>
        <fullName evidence="4">Uncharacterized protein LOC108628549 isoform X1</fullName>
    </submittedName>
</protein>
<name>A0AAJ7J6P9_9HYME</name>
<feature type="signal peptide" evidence="2">
    <location>
        <begin position="1"/>
        <end position="19"/>
    </location>
</feature>
<evidence type="ECO:0000256" key="2">
    <source>
        <dbReference type="SAM" id="SignalP"/>
    </source>
</evidence>
<feature type="transmembrane region" description="Helical" evidence="1">
    <location>
        <begin position="115"/>
        <end position="134"/>
    </location>
</feature>
<sequence length="257" mass="28975">MLFLSRVLALIGFTALISGQDTKTVFPFPGNGSSSGYALEKAESVFEPEVMRTPQPLARLPTMPVNYFLSAPQRTFIHHRSDGTVPPPYVYDHPHYNYPMAHSIDYPVAPSMKPFVIVSFIGLLLLFAIIQNTLASVKRRELLTDVLSARKKRELYTAYDTNSVTSEQEDVLDEDARVRCIQRTVCLENRKLVKAFGATGKILAKYLTRGVERSLKPGSGWDRLVRDAGEAGIRGEECELLYRDCDEEIFSKDDHRD</sequence>
<reference evidence="4" key="1">
    <citation type="submission" date="2025-08" db="UniProtKB">
        <authorList>
            <consortium name="RefSeq"/>
        </authorList>
    </citation>
    <scope>IDENTIFICATION</scope>
    <source>
        <tissue evidence="4">Whole body</tissue>
    </source>
</reference>
<dbReference type="AlphaFoldDB" id="A0AAJ7J6P9"/>
<accession>A0AAJ7J6P9</accession>
<keyword evidence="2" id="KW-0732">Signal</keyword>
<proteinExistence type="predicted"/>
<dbReference type="RefSeq" id="XP_017886032.1">
    <property type="nucleotide sequence ID" value="XM_018030543.2"/>
</dbReference>
<keyword evidence="3" id="KW-1185">Reference proteome</keyword>
<dbReference type="GeneID" id="108628549"/>
<evidence type="ECO:0000256" key="1">
    <source>
        <dbReference type="SAM" id="Phobius"/>
    </source>
</evidence>
<gene>
    <name evidence="4" type="primary">LOC108628549</name>
</gene>
<dbReference type="KEGG" id="ccal:108628549"/>
<keyword evidence="1" id="KW-1133">Transmembrane helix</keyword>
<organism evidence="3 4">
    <name type="scientific">Ceratina calcarata</name>
    <dbReference type="NCBI Taxonomy" id="156304"/>
    <lineage>
        <taxon>Eukaryota</taxon>
        <taxon>Metazoa</taxon>
        <taxon>Ecdysozoa</taxon>
        <taxon>Arthropoda</taxon>
        <taxon>Hexapoda</taxon>
        <taxon>Insecta</taxon>
        <taxon>Pterygota</taxon>
        <taxon>Neoptera</taxon>
        <taxon>Endopterygota</taxon>
        <taxon>Hymenoptera</taxon>
        <taxon>Apocrita</taxon>
        <taxon>Aculeata</taxon>
        <taxon>Apoidea</taxon>
        <taxon>Anthophila</taxon>
        <taxon>Apidae</taxon>
        <taxon>Ceratina</taxon>
        <taxon>Zadontomerus</taxon>
    </lineage>
</organism>